<dbReference type="AlphaFoldDB" id="A0A9P3PYL4"/>
<feature type="compositionally biased region" description="Low complexity" evidence="1">
    <location>
        <begin position="124"/>
        <end position="143"/>
    </location>
</feature>
<evidence type="ECO:0000313" key="2">
    <source>
        <dbReference type="EMBL" id="GLB43874.1"/>
    </source>
</evidence>
<dbReference type="EMBL" id="BRPK01000015">
    <property type="protein sequence ID" value="GLB43874.1"/>
    <property type="molecule type" value="Genomic_DNA"/>
</dbReference>
<feature type="compositionally biased region" description="Basic and acidic residues" evidence="1">
    <location>
        <begin position="25"/>
        <end position="45"/>
    </location>
</feature>
<accession>A0A9P3PYL4</accession>
<dbReference type="Proteomes" id="UP001063166">
    <property type="component" value="Unassembled WGS sequence"/>
</dbReference>
<evidence type="ECO:0000313" key="3">
    <source>
        <dbReference type="Proteomes" id="UP001063166"/>
    </source>
</evidence>
<protein>
    <submittedName>
        <fullName evidence="2">Uncharacterized protein</fullName>
    </submittedName>
</protein>
<reference evidence="2" key="1">
    <citation type="submission" date="2022-07" db="EMBL/GenBank/DDBJ databases">
        <title>The genome of Lyophyllum shimeji provides insight into the initial evolution of ectomycorrhizal fungal genome.</title>
        <authorList>
            <person name="Kobayashi Y."/>
            <person name="Shibata T."/>
            <person name="Hirakawa H."/>
            <person name="Shigenobu S."/>
            <person name="Nishiyama T."/>
            <person name="Yamada A."/>
            <person name="Hasebe M."/>
            <person name="Kawaguchi M."/>
        </authorList>
    </citation>
    <scope>NUCLEOTIDE SEQUENCE</scope>
    <source>
        <strain evidence="2">AT787</strain>
    </source>
</reference>
<sequence length="224" mass="23904">MPELEAVCVCACGDIEGALWIVDEERARERQKDGGKVVPGERGDETMAVAEPVQEKKNQAGSGGRGVSPTSSPRFTYGASSSNNTRSTHRLSHSSPSSSHVFRPSLPPLPIPPVLEFERFNSNSSVGMGDSGSTSSTGKRGASPTELLKEGKQGEVLLSKRPSIKWKVQTPSPGLDVQNAMSGDPLHARSLGTPSLQLMTVPSSAMPSCKDVWLRPPPQLTPYR</sequence>
<organism evidence="2 3">
    <name type="scientific">Lyophyllum shimeji</name>
    <name type="common">Hon-shimeji</name>
    <name type="synonym">Tricholoma shimeji</name>
    <dbReference type="NCBI Taxonomy" id="47721"/>
    <lineage>
        <taxon>Eukaryota</taxon>
        <taxon>Fungi</taxon>
        <taxon>Dikarya</taxon>
        <taxon>Basidiomycota</taxon>
        <taxon>Agaricomycotina</taxon>
        <taxon>Agaricomycetes</taxon>
        <taxon>Agaricomycetidae</taxon>
        <taxon>Agaricales</taxon>
        <taxon>Tricholomatineae</taxon>
        <taxon>Lyophyllaceae</taxon>
        <taxon>Lyophyllum</taxon>
    </lineage>
</organism>
<gene>
    <name evidence="2" type="ORF">LshimejAT787_1500580</name>
</gene>
<name>A0A9P3PYL4_LYOSH</name>
<feature type="compositionally biased region" description="Polar residues" evidence="1">
    <location>
        <begin position="68"/>
        <end position="84"/>
    </location>
</feature>
<comment type="caution">
    <text evidence="2">The sequence shown here is derived from an EMBL/GenBank/DDBJ whole genome shotgun (WGS) entry which is preliminary data.</text>
</comment>
<proteinExistence type="predicted"/>
<feature type="region of interest" description="Disordered" evidence="1">
    <location>
        <begin position="25"/>
        <end position="155"/>
    </location>
</feature>
<keyword evidence="3" id="KW-1185">Reference proteome</keyword>
<feature type="compositionally biased region" description="Low complexity" evidence="1">
    <location>
        <begin position="93"/>
        <end position="104"/>
    </location>
</feature>
<evidence type="ECO:0000256" key="1">
    <source>
        <dbReference type="SAM" id="MobiDB-lite"/>
    </source>
</evidence>